<name>A0A9W7B4B3_9STRA</name>
<feature type="region of interest" description="Disordered" evidence="1">
    <location>
        <begin position="1512"/>
        <end position="1531"/>
    </location>
</feature>
<feature type="region of interest" description="Disordered" evidence="1">
    <location>
        <begin position="1949"/>
        <end position="1979"/>
    </location>
</feature>
<evidence type="ECO:0000313" key="3">
    <source>
        <dbReference type="EMBL" id="GMH83789.1"/>
    </source>
</evidence>
<feature type="compositionally biased region" description="Basic and acidic residues" evidence="1">
    <location>
        <begin position="1668"/>
        <end position="1682"/>
    </location>
</feature>
<feature type="compositionally biased region" description="Acidic residues" evidence="1">
    <location>
        <begin position="1513"/>
        <end position="1524"/>
    </location>
</feature>
<feature type="domain" description="KNTC1 third ARM-repeats" evidence="2">
    <location>
        <begin position="945"/>
        <end position="1166"/>
    </location>
</feature>
<comment type="caution">
    <text evidence="3">The sequence shown here is derived from an EMBL/GenBank/DDBJ whole genome shotgun (WGS) entry which is preliminary data.</text>
</comment>
<reference evidence="4" key="1">
    <citation type="journal article" date="2023" name="Commun. Biol.">
        <title>Genome analysis of Parmales, the sister group of diatoms, reveals the evolutionary specialization of diatoms from phago-mixotrophs to photoautotrophs.</title>
        <authorList>
            <person name="Ban H."/>
            <person name="Sato S."/>
            <person name="Yoshikawa S."/>
            <person name="Yamada K."/>
            <person name="Nakamura Y."/>
            <person name="Ichinomiya M."/>
            <person name="Sato N."/>
            <person name="Blanc-Mathieu R."/>
            <person name="Endo H."/>
            <person name="Kuwata A."/>
            <person name="Ogata H."/>
        </authorList>
    </citation>
    <scope>NUCLEOTIDE SEQUENCE [LARGE SCALE GENOMIC DNA]</scope>
    <source>
        <strain evidence="4">NIES 3699</strain>
    </source>
</reference>
<keyword evidence="4" id="KW-1185">Reference proteome</keyword>
<feature type="compositionally biased region" description="Acidic residues" evidence="1">
    <location>
        <begin position="1649"/>
        <end position="1662"/>
    </location>
</feature>
<feature type="compositionally biased region" description="Acidic residues" evidence="1">
    <location>
        <begin position="1960"/>
        <end position="1979"/>
    </location>
</feature>
<protein>
    <recommendedName>
        <fullName evidence="2">KNTC1 third ARM-repeats domain-containing protein</fullName>
    </recommendedName>
</protein>
<dbReference type="EMBL" id="BRXX01000030">
    <property type="protein sequence ID" value="GMH83789.1"/>
    <property type="molecule type" value="Genomic_DNA"/>
</dbReference>
<dbReference type="InterPro" id="IPR055405">
    <property type="entry name" value="ARM_KNTC1_3rd"/>
</dbReference>
<evidence type="ECO:0000256" key="1">
    <source>
        <dbReference type="SAM" id="MobiDB-lite"/>
    </source>
</evidence>
<evidence type="ECO:0000313" key="4">
    <source>
        <dbReference type="Proteomes" id="UP001165160"/>
    </source>
</evidence>
<accession>A0A9W7B4B3</accession>
<feature type="region of interest" description="Disordered" evidence="1">
    <location>
        <begin position="1646"/>
        <end position="1688"/>
    </location>
</feature>
<dbReference type="Pfam" id="PF24515">
    <property type="entry name" value="ARM_KNTC1_3rd"/>
    <property type="match status" value="1"/>
</dbReference>
<proteinExistence type="predicted"/>
<organism evidence="3 4">
    <name type="scientific">Triparma verrucosa</name>
    <dbReference type="NCBI Taxonomy" id="1606542"/>
    <lineage>
        <taxon>Eukaryota</taxon>
        <taxon>Sar</taxon>
        <taxon>Stramenopiles</taxon>
        <taxon>Ochrophyta</taxon>
        <taxon>Bolidophyceae</taxon>
        <taxon>Parmales</taxon>
        <taxon>Triparmaceae</taxon>
        <taxon>Triparma</taxon>
    </lineage>
</organism>
<dbReference type="Proteomes" id="UP001165160">
    <property type="component" value="Unassembled WGS sequence"/>
</dbReference>
<gene>
    <name evidence="3" type="ORF">TrVE_jg3516</name>
</gene>
<evidence type="ECO:0000259" key="2">
    <source>
        <dbReference type="Pfam" id="PF24515"/>
    </source>
</evidence>
<sequence length="1999" mass="222982">MSSTQSPPSPTLITTSPSSIPLTPLISYSPLSSTLTSCGVPTFTLPCPKLPLRFSSSINLHCYTLSNSSSNENEENEIVLLNKEGKEITRRKVPNGVIGCVGTSCLAMYGENSLACINFSDNMKIIKSNEIQKVGISYAVYVDEDIVTTTSTHISKENKWSTLLPSPPPTHSLPHLTKTKIFVPLTLSITCFNISTGVQLLNLPIPGVLKLTYLPKCHVLLLKCSSRIEVWEMEGKVHEFDVEGGEEGGVIVAEEEDEDITIRTSTKNIIISPFKLLLTYSSLLRTSSYEVITSHPLLGISNSTLPPDFHPSNTLRHAILYYQSTSWNDVRPYLRRLSTYAVTEPGLTFKAVDDVVYSSMKTLVKIYKLGETVEMLEDILRELEKISKAVPKKYVPHTLTLKSNLSSYISILNYFPSSTSLLPLKYHSIKSPTEYLTHLLTLGYFKSSWALIVRFKMNDINDAIKSSADINLTKVMNYYVNKNIDIDIKGILVEKNVECTEELRLAYGKWIEERKGGMENVLRRDVGIQSKFTRGDVRSGDEYTVSEVMKGLKDGIRYNIRLKEALEREGDRELMLERIKKRGVEEEDLEEEVLSMYVDWCLKNSTPLSPTLILSKFTSPTAKSNTLLKLLRSHLTNNTPLPPDLLSCTQTILSSPSSPLRSDISSTLLLVKLQTVVSRYTTEVESFRIENVNHQNRLLNLLCYSEDLDWDSVGTVIENVKRLEWRVAIFWRLCHLDGEKIKTKEFVKELDERNVPPFEIEMGLKQFKAFIEVSPSPKKFAAAKKIINVKLNIKPPSISPNVASAELLLKVKALKKSSENDSKSPPQLAQTLRLIIKTVDDHYLAQYDTLNPDVTIELMEVKADCELALEVLERLGEGFGETVNEDIAEPLGISLSTTKTLPMLSKFLKTSNSKELIAYLRQNSNYGLALRFINTHPESSEDKTDTITKLTKELLNQPNLDTSLIYSLLISLPPKVGFKIYKESLPRKMELKEYKAVEGLSEIGAKAGKFWGREEFVEQCESLRRNSHWWSLLSTLEVPFSPKKFDPSSPAKTTEYASSLLPSMVSSLSLTSSPVLSTCTKFCSDFNVDLQLAYVSQISHILTSPSHPLPKPSKIAAVKCALSKMYSTAGRLSTLRKCVVELESKDKHATDYELHSMALDLYYEELGELLRELCIGEDIVKNRFEKDEEKDERDEKKQGVREEMERVERRRDCIAILETFKESRPGSLKLPHYNRLFQKLPVPFGSKQRKLKHAGVLLNLQRVAGLFDPLNGLRSFLKNEDDSAATILAPLSTPLLLPPGYVQARFLQEMFLKNDREPPKFEQNVQPTMTKLPASDGALLGEWCAEQYGAKKDAVSKLACLTLANQLAKTTGDEALESRIEFQLSAQVDETKVREILDGKACDELLGFGLVDSIIERYENESSESRISPGTFVKLLLCEGARRAAESVVKPNRRFTMEDFRVAAWRVHSACAALAEGHYEIDVSKEALNISKKIVEEGWAASKVSVKVTEAWRDEESEASEDESQGSVEGDDFKMDLNLEKLTKTRTRRSQRSCVPTGSDSEKIFDCSSSSNEVSELEDKKSGVMVAFLLSYSRGYFGAEAGTGDDTITFYARGLLGAAFSLHILEKKKKETRRGGVLEESKLGNISIIEEEEEEDDDEADSSMDVSRAGDENSRSSSDHPNKTKQTTTFYAPSFASKHRAMTAAMNLCPVEDLEKVKLELGGKGLGKCSLKALRFSSFVASELEALSLPMPADTVVGLSQVQLSGLARSLWRDQRKEVEKKGMNGRFFLLLIKLCMADDSDGDSALVKDVIKAVVGSGKLPRTLLQSCEILVASNIEPGKEVQEMKGLLKALGKTLTAELRGSAQSEGTDITLPVRMVVSRFVKLIARVSALENGGGDWSVVGVELARRNLLLEAVEVGMDMKATGDKRAKLWRAIHEQPGGADVLRNVAEGEGKGEEGSEVEEEEEEEEDSFAELVSDEEAIRSEIREVLAMSQEAE</sequence>